<protein>
    <recommendedName>
        <fullName evidence="4">Disease resistance N-terminal domain-containing protein</fullName>
    </recommendedName>
</protein>
<keyword evidence="6" id="KW-1185">Reference proteome</keyword>
<dbReference type="GO" id="GO:0006952">
    <property type="term" value="P:defense response"/>
    <property type="evidence" value="ECO:0007669"/>
    <property type="project" value="UniProtKB-KW"/>
</dbReference>
<evidence type="ECO:0000256" key="1">
    <source>
        <dbReference type="ARBA" id="ARBA00022737"/>
    </source>
</evidence>
<dbReference type="InterPro" id="IPR041118">
    <property type="entry name" value="Rx_N"/>
</dbReference>
<dbReference type="Gene3D" id="1.20.5.4130">
    <property type="match status" value="1"/>
</dbReference>
<evidence type="ECO:0000259" key="4">
    <source>
        <dbReference type="Pfam" id="PF18052"/>
    </source>
</evidence>
<evidence type="ECO:0000256" key="2">
    <source>
        <dbReference type="ARBA" id="ARBA00022741"/>
    </source>
</evidence>
<keyword evidence="1" id="KW-0677">Repeat</keyword>
<evidence type="ECO:0000313" key="5">
    <source>
        <dbReference type="EMBL" id="PKH89677.1"/>
    </source>
</evidence>
<accession>A0A2I0H1Q4</accession>
<feature type="domain" description="Disease resistance N-terminal" evidence="4">
    <location>
        <begin position="14"/>
        <end position="68"/>
    </location>
</feature>
<dbReference type="GO" id="GO:0000166">
    <property type="term" value="F:nucleotide binding"/>
    <property type="evidence" value="ECO:0007669"/>
    <property type="project" value="UniProtKB-KW"/>
</dbReference>
<dbReference type="Pfam" id="PF18052">
    <property type="entry name" value="Rx_N"/>
    <property type="match status" value="1"/>
</dbReference>
<evidence type="ECO:0000256" key="3">
    <source>
        <dbReference type="ARBA" id="ARBA00022821"/>
    </source>
</evidence>
<keyword evidence="3" id="KW-0611">Plant defense</keyword>
<dbReference type="STRING" id="22663.A0A2I0H1Q4"/>
<proteinExistence type="predicted"/>
<gene>
    <name evidence="5" type="ORF">CRG98_049878</name>
</gene>
<name>A0A2I0H1Q4_PUNGR</name>
<comment type="caution">
    <text evidence="5">The sequence shown here is derived from an EMBL/GenBank/DDBJ whole genome shotgun (WGS) entry which is preliminary data.</text>
</comment>
<organism evidence="5 6">
    <name type="scientific">Punica granatum</name>
    <name type="common">Pomegranate</name>
    <dbReference type="NCBI Taxonomy" id="22663"/>
    <lineage>
        <taxon>Eukaryota</taxon>
        <taxon>Viridiplantae</taxon>
        <taxon>Streptophyta</taxon>
        <taxon>Embryophyta</taxon>
        <taxon>Tracheophyta</taxon>
        <taxon>Spermatophyta</taxon>
        <taxon>Magnoliopsida</taxon>
        <taxon>eudicotyledons</taxon>
        <taxon>Gunneridae</taxon>
        <taxon>Pentapetalae</taxon>
        <taxon>rosids</taxon>
        <taxon>malvids</taxon>
        <taxon>Myrtales</taxon>
        <taxon>Lythraceae</taxon>
        <taxon>Punica</taxon>
    </lineage>
</organism>
<dbReference type="Proteomes" id="UP000233551">
    <property type="component" value="Unassembled WGS sequence"/>
</dbReference>
<feature type="non-terminal residue" evidence="5">
    <location>
        <position position="1"/>
    </location>
</feature>
<dbReference type="EMBL" id="PGOL01043476">
    <property type="protein sequence ID" value="PKH89677.1"/>
    <property type="molecule type" value="Genomic_DNA"/>
</dbReference>
<reference evidence="5 6" key="1">
    <citation type="submission" date="2017-11" db="EMBL/GenBank/DDBJ databases">
        <title>De-novo sequencing of pomegranate (Punica granatum L.) genome.</title>
        <authorList>
            <person name="Akparov Z."/>
            <person name="Amiraslanov A."/>
            <person name="Hajiyeva S."/>
            <person name="Abbasov M."/>
            <person name="Kaur K."/>
            <person name="Hamwieh A."/>
            <person name="Solovyev V."/>
            <person name="Salamov A."/>
            <person name="Braich B."/>
            <person name="Kosarev P."/>
            <person name="Mahmoud A."/>
            <person name="Hajiyev E."/>
            <person name="Babayeva S."/>
            <person name="Izzatullayeva V."/>
            <person name="Mammadov A."/>
            <person name="Mammadov A."/>
            <person name="Sharifova S."/>
            <person name="Ojaghi J."/>
            <person name="Eynullazada K."/>
            <person name="Bayramov B."/>
            <person name="Abdulazimova A."/>
            <person name="Shahmuradov I."/>
        </authorList>
    </citation>
    <scope>NUCLEOTIDE SEQUENCE [LARGE SCALE GENOMIC DNA]</scope>
    <source>
        <strain evidence="6">cv. AG2017</strain>
        <tissue evidence="5">Leaf</tissue>
    </source>
</reference>
<keyword evidence="2" id="KW-0547">Nucleotide-binding</keyword>
<dbReference type="AlphaFoldDB" id="A0A2I0H1Q4"/>
<sequence length="102" mass="11438">VLIDRLARRGLFNFAQCEKLHSLLNKWNRTLQDINNVLKDAEDRAMSGETRVTPWLDDLRDLAYDAEEAQRSSSMPSNKAGASSSKLLNLLLPSCCVSFLSP</sequence>
<evidence type="ECO:0000313" key="6">
    <source>
        <dbReference type="Proteomes" id="UP000233551"/>
    </source>
</evidence>